<accession>A0A348G2S5</accession>
<proteinExistence type="predicted"/>
<keyword evidence="2" id="KW-1185">Reference proteome</keyword>
<organism evidence="1 2">
    <name type="scientific">Blastochloris tepida</name>
    <dbReference type="NCBI Taxonomy" id="2233851"/>
    <lineage>
        <taxon>Bacteria</taxon>
        <taxon>Pseudomonadati</taxon>
        <taxon>Pseudomonadota</taxon>
        <taxon>Alphaproteobacteria</taxon>
        <taxon>Hyphomicrobiales</taxon>
        <taxon>Blastochloridaceae</taxon>
        <taxon>Blastochloris</taxon>
    </lineage>
</organism>
<dbReference type="AlphaFoldDB" id="A0A348G2S5"/>
<dbReference type="EMBL" id="AP018907">
    <property type="protein sequence ID" value="BBF93858.1"/>
    <property type="molecule type" value="Genomic_DNA"/>
</dbReference>
<name>A0A348G2S5_9HYPH</name>
<dbReference type="KEGG" id="blag:BLTE_25430"/>
<dbReference type="Proteomes" id="UP000266934">
    <property type="component" value="Chromosome"/>
</dbReference>
<sequence>MGATALGTLRSGGVSMHVNKVSRVTTIARVAEDLGEDEDWLHQVANEMDVEDGIIWVYGVGDAAVRAFTDFGIETLVELIKIHKANPALLGPSEP</sequence>
<gene>
    <name evidence="1" type="ORF">BLTE_25430</name>
</gene>
<evidence type="ECO:0000313" key="1">
    <source>
        <dbReference type="EMBL" id="BBF93858.1"/>
    </source>
</evidence>
<evidence type="ECO:0000313" key="2">
    <source>
        <dbReference type="Proteomes" id="UP000266934"/>
    </source>
</evidence>
<reference evidence="1 2" key="1">
    <citation type="submission" date="2018-08" db="EMBL/GenBank/DDBJ databases">
        <title>Complete genome sequencing of Blastochloris tepida GI.</title>
        <authorList>
            <person name="Tsukatani Y."/>
            <person name="Mori H."/>
        </authorList>
    </citation>
    <scope>NUCLEOTIDE SEQUENCE [LARGE SCALE GENOMIC DNA]</scope>
    <source>
        <strain evidence="1 2">GI</strain>
    </source>
</reference>
<protein>
    <submittedName>
        <fullName evidence="1">Uncharacterized protein</fullName>
    </submittedName>
</protein>